<name>A0A392QZE1_9FABA</name>
<keyword evidence="3" id="KW-1185">Reference proteome</keyword>
<evidence type="ECO:0000313" key="2">
    <source>
        <dbReference type="EMBL" id="MCI29349.1"/>
    </source>
</evidence>
<dbReference type="Proteomes" id="UP000265520">
    <property type="component" value="Unassembled WGS sequence"/>
</dbReference>
<feature type="compositionally biased region" description="Basic and acidic residues" evidence="1">
    <location>
        <begin position="8"/>
        <end position="17"/>
    </location>
</feature>
<reference evidence="2 3" key="1">
    <citation type="journal article" date="2018" name="Front. Plant Sci.">
        <title>Red Clover (Trifolium pratense) and Zigzag Clover (T. medium) - A Picture of Genomic Similarities and Differences.</title>
        <authorList>
            <person name="Dluhosova J."/>
            <person name="Istvanek J."/>
            <person name="Nedelnik J."/>
            <person name="Repkova J."/>
        </authorList>
    </citation>
    <scope>NUCLEOTIDE SEQUENCE [LARGE SCALE GENOMIC DNA]</scope>
    <source>
        <strain evidence="3">cv. 10/8</strain>
        <tissue evidence="2">Leaf</tissue>
    </source>
</reference>
<accession>A0A392QZE1</accession>
<feature type="region of interest" description="Disordered" evidence="1">
    <location>
        <begin position="1"/>
        <end position="48"/>
    </location>
</feature>
<sequence>MENNNNQKELDLVHGNERSPTGAAGEETVVNGNVEEPLDLARSVRELT</sequence>
<evidence type="ECO:0000256" key="1">
    <source>
        <dbReference type="SAM" id="MobiDB-lite"/>
    </source>
</evidence>
<protein>
    <submittedName>
        <fullName evidence="2">Uncharacterized protein</fullName>
    </submittedName>
</protein>
<proteinExistence type="predicted"/>
<dbReference type="AlphaFoldDB" id="A0A392QZE1"/>
<feature type="compositionally biased region" description="Low complexity" evidence="1">
    <location>
        <begin position="25"/>
        <end position="35"/>
    </location>
</feature>
<dbReference type="EMBL" id="LXQA010171944">
    <property type="protein sequence ID" value="MCI29349.1"/>
    <property type="molecule type" value="Genomic_DNA"/>
</dbReference>
<comment type="caution">
    <text evidence="2">The sequence shown here is derived from an EMBL/GenBank/DDBJ whole genome shotgun (WGS) entry which is preliminary data.</text>
</comment>
<organism evidence="2 3">
    <name type="scientific">Trifolium medium</name>
    <dbReference type="NCBI Taxonomy" id="97028"/>
    <lineage>
        <taxon>Eukaryota</taxon>
        <taxon>Viridiplantae</taxon>
        <taxon>Streptophyta</taxon>
        <taxon>Embryophyta</taxon>
        <taxon>Tracheophyta</taxon>
        <taxon>Spermatophyta</taxon>
        <taxon>Magnoliopsida</taxon>
        <taxon>eudicotyledons</taxon>
        <taxon>Gunneridae</taxon>
        <taxon>Pentapetalae</taxon>
        <taxon>rosids</taxon>
        <taxon>fabids</taxon>
        <taxon>Fabales</taxon>
        <taxon>Fabaceae</taxon>
        <taxon>Papilionoideae</taxon>
        <taxon>50 kb inversion clade</taxon>
        <taxon>NPAAA clade</taxon>
        <taxon>Hologalegina</taxon>
        <taxon>IRL clade</taxon>
        <taxon>Trifolieae</taxon>
        <taxon>Trifolium</taxon>
    </lineage>
</organism>
<feature type="non-terminal residue" evidence="2">
    <location>
        <position position="48"/>
    </location>
</feature>
<evidence type="ECO:0000313" key="3">
    <source>
        <dbReference type="Proteomes" id="UP000265520"/>
    </source>
</evidence>